<dbReference type="KEGG" id="halx:M0R89_11335"/>
<evidence type="ECO:0000256" key="1">
    <source>
        <dbReference type="SAM" id="Phobius"/>
    </source>
</evidence>
<dbReference type="Proteomes" id="UP000830729">
    <property type="component" value="Chromosome"/>
</dbReference>
<evidence type="ECO:0000259" key="2">
    <source>
        <dbReference type="Pfam" id="PF25942"/>
    </source>
</evidence>
<dbReference type="EMBL" id="CP096659">
    <property type="protein sequence ID" value="UPV73140.1"/>
    <property type="molecule type" value="Genomic_DNA"/>
</dbReference>
<keyword evidence="1" id="KW-0472">Membrane</keyword>
<organism evidence="3 4">
    <name type="scientific">Halorussus limi</name>
    <dbReference type="NCBI Taxonomy" id="2938695"/>
    <lineage>
        <taxon>Archaea</taxon>
        <taxon>Methanobacteriati</taxon>
        <taxon>Methanobacteriota</taxon>
        <taxon>Stenosarchaea group</taxon>
        <taxon>Halobacteria</taxon>
        <taxon>Halobacteriales</taxon>
        <taxon>Haladaptataceae</taxon>
        <taxon>Halorussus</taxon>
    </lineage>
</organism>
<evidence type="ECO:0000313" key="3">
    <source>
        <dbReference type="EMBL" id="UPV73140.1"/>
    </source>
</evidence>
<sequence length="141" mass="14893">MTDSVFWKGLTLWLGGFAAFALLVGGVFAVAFLGIGQAPSAMDDLHVSNDDDANHTVRIEVIPANASGESQDVFAEEVASLRPNESVSWSNATQAGEEYRLVVSVDGREPKSFAVTGPYDHCTTEVWVGANATVEVVASCA</sequence>
<proteinExistence type="predicted"/>
<keyword evidence="4" id="KW-1185">Reference proteome</keyword>
<dbReference type="AlphaFoldDB" id="A0A8U0HQB7"/>
<dbReference type="InterPro" id="IPR058929">
    <property type="entry name" value="Ig_halo"/>
</dbReference>
<dbReference type="Pfam" id="PF25942">
    <property type="entry name" value="Ig_halo"/>
    <property type="match status" value="1"/>
</dbReference>
<protein>
    <recommendedName>
        <fullName evidence="2">Ig-like domain-containing protein</fullName>
    </recommendedName>
</protein>
<keyword evidence="1" id="KW-1133">Transmembrane helix</keyword>
<gene>
    <name evidence="3" type="ORF">M0R89_11335</name>
</gene>
<feature type="transmembrane region" description="Helical" evidence="1">
    <location>
        <begin position="12"/>
        <end position="35"/>
    </location>
</feature>
<dbReference type="RefSeq" id="WP_248649196.1">
    <property type="nucleotide sequence ID" value="NZ_CP096659.1"/>
</dbReference>
<feature type="domain" description="Ig-like" evidence="2">
    <location>
        <begin position="72"/>
        <end position="136"/>
    </location>
</feature>
<keyword evidence="1" id="KW-0812">Transmembrane</keyword>
<reference evidence="3 4" key="1">
    <citation type="submission" date="2022-04" db="EMBL/GenBank/DDBJ databases">
        <title>Diverse halophilic archaea isolated from saline environments.</title>
        <authorList>
            <person name="Cui H.-L."/>
        </authorList>
    </citation>
    <scope>NUCLEOTIDE SEQUENCE [LARGE SCALE GENOMIC DNA]</scope>
    <source>
        <strain evidence="3 4">XZYJT49</strain>
    </source>
</reference>
<evidence type="ECO:0000313" key="4">
    <source>
        <dbReference type="Proteomes" id="UP000830729"/>
    </source>
</evidence>
<name>A0A8U0HQB7_9EURY</name>
<dbReference type="GeneID" id="72185800"/>
<accession>A0A8U0HQB7</accession>